<dbReference type="Pfam" id="PF07602">
    <property type="entry name" value="DUF1565"/>
    <property type="match status" value="1"/>
</dbReference>
<comment type="caution">
    <text evidence="3">The sequence shown here is derived from an EMBL/GenBank/DDBJ whole genome shotgun (WGS) entry which is preliminary data.</text>
</comment>
<reference evidence="3" key="1">
    <citation type="submission" date="2021-05" db="EMBL/GenBank/DDBJ databases">
        <authorList>
            <person name="Pietrasiak N."/>
            <person name="Ward R."/>
            <person name="Stajich J.E."/>
            <person name="Kurbessoian T."/>
        </authorList>
    </citation>
    <scope>NUCLEOTIDE SEQUENCE</scope>
    <source>
        <strain evidence="3">GSE-NOS-MK-12-04C</strain>
    </source>
</reference>
<dbReference type="InterPro" id="IPR001119">
    <property type="entry name" value="SLH_dom"/>
</dbReference>
<dbReference type="Pfam" id="PF00395">
    <property type="entry name" value="SLH"/>
    <property type="match status" value="2"/>
</dbReference>
<reference evidence="3" key="2">
    <citation type="journal article" date="2022" name="Microbiol. Resour. Announc.">
        <title>Metagenome Sequencing to Explore Phylogenomics of Terrestrial Cyanobacteria.</title>
        <authorList>
            <person name="Ward R.D."/>
            <person name="Stajich J.E."/>
            <person name="Johansen J.R."/>
            <person name="Huntemann M."/>
            <person name="Clum A."/>
            <person name="Foster B."/>
            <person name="Foster B."/>
            <person name="Roux S."/>
            <person name="Palaniappan K."/>
            <person name="Varghese N."/>
            <person name="Mukherjee S."/>
            <person name="Reddy T.B.K."/>
            <person name="Daum C."/>
            <person name="Copeland A."/>
            <person name="Chen I.A."/>
            <person name="Ivanova N.N."/>
            <person name="Kyrpides N.C."/>
            <person name="Shapiro N."/>
            <person name="Eloe-Fadrosh E.A."/>
            <person name="Pietrasiak N."/>
        </authorList>
    </citation>
    <scope>NUCLEOTIDE SEQUENCE</scope>
    <source>
        <strain evidence="3">GSE-NOS-MK-12-04C</strain>
    </source>
</reference>
<dbReference type="SUPFAM" id="SSF51126">
    <property type="entry name" value="Pectin lyase-like"/>
    <property type="match status" value="1"/>
</dbReference>
<dbReference type="SMART" id="SM00722">
    <property type="entry name" value="CASH"/>
    <property type="match status" value="1"/>
</dbReference>
<dbReference type="PROSITE" id="PS51272">
    <property type="entry name" value="SLH"/>
    <property type="match status" value="3"/>
</dbReference>
<evidence type="ECO:0000313" key="4">
    <source>
        <dbReference type="Proteomes" id="UP000729701"/>
    </source>
</evidence>
<dbReference type="InterPro" id="IPR012334">
    <property type="entry name" value="Pectin_lyas_fold"/>
</dbReference>
<dbReference type="InterPro" id="IPR006626">
    <property type="entry name" value="PbH1"/>
</dbReference>
<feature type="domain" description="SLH" evidence="2">
    <location>
        <begin position="471"/>
        <end position="535"/>
    </location>
</feature>
<feature type="region of interest" description="Disordered" evidence="1">
    <location>
        <begin position="287"/>
        <end position="312"/>
    </location>
</feature>
<dbReference type="Proteomes" id="UP000729701">
    <property type="component" value="Unassembled WGS sequence"/>
</dbReference>
<dbReference type="SMART" id="SM00710">
    <property type="entry name" value="PbH1"/>
    <property type="match status" value="7"/>
</dbReference>
<name>A0A951UQ44_9CYAN</name>
<dbReference type="InterPro" id="IPR011050">
    <property type="entry name" value="Pectin_lyase_fold/virulence"/>
</dbReference>
<feature type="compositionally biased region" description="Pro residues" evidence="1">
    <location>
        <begin position="293"/>
        <end position="312"/>
    </location>
</feature>
<dbReference type="InterPro" id="IPR022441">
    <property type="entry name" value="Para_beta_helix_rpt-2"/>
</dbReference>
<dbReference type="InterPro" id="IPR006633">
    <property type="entry name" value="Carb-bd_sugar_hydrolysis-dom"/>
</dbReference>
<accession>A0A951UQ44</accession>
<proteinExistence type="predicted"/>
<dbReference type="AlphaFoldDB" id="A0A951UQ44"/>
<dbReference type="PANTHER" id="PTHR43308">
    <property type="entry name" value="OUTER MEMBRANE PROTEIN ALPHA-RELATED"/>
    <property type="match status" value="1"/>
</dbReference>
<gene>
    <name evidence="3" type="ORF">KME60_00485</name>
</gene>
<organism evidence="3 4">
    <name type="scientific">Cyanomargarita calcarea GSE-NOS-MK-12-04C</name>
    <dbReference type="NCBI Taxonomy" id="2839659"/>
    <lineage>
        <taxon>Bacteria</taxon>
        <taxon>Bacillati</taxon>
        <taxon>Cyanobacteriota</taxon>
        <taxon>Cyanophyceae</taxon>
        <taxon>Nostocales</taxon>
        <taxon>Cyanomargaritaceae</taxon>
        <taxon>Cyanomargarita</taxon>
    </lineage>
</organism>
<feature type="domain" description="SLH" evidence="2">
    <location>
        <begin position="412"/>
        <end position="470"/>
    </location>
</feature>
<dbReference type="PANTHER" id="PTHR43308:SF5">
    <property type="entry name" value="S-LAYER PROTEIN _ PEPTIDOGLYCAN ENDO-BETA-N-ACETYLGLUCOSAMINIDASE"/>
    <property type="match status" value="1"/>
</dbReference>
<dbReference type="Gene3D" id="2.160.20.10">
    <property type="entry name" value="Single-stranded right-handed beta-helix, Pectin lyase-like"/>
    <property type="match status" value="1"/>
</dbReference>
<evidence type="ECO:0000313" key="3">
    <source>
        <dbReference type="EMBL" id="MBW4665938.1"/>
    </source>
</evidence>
<feature type="domain" description="SLH" evidence="2">
    <location>
        <begin position="348"/>
        <end position="411"/>
    </location>
</feature>
<sequence length="542" mass="57609">MTQLFYVNPISGSDTNAGSQQAPFKTIAFALKQAASGTKIQLADGSYNAASGEVFPLIVAAGVIVIGNEPNKGAGILIEGSGNYLSRTFAGQNVTFLLANNAELRGVTVTNPATRGSGVWIESTAPTVANCTFIKCKREGVFVTGDGNPVIRDNLFTENSANGIAIAKNSEGQIQGNTCFRTGYGIAVSDTAKSRLIDNKISENRSGIIISGESRPVLRGNLSEKNTDDGLTVISSALPDLGNANSPGGNIFRNNGKFDLQNAGSNKLVCVGNQIDSARVTGNVELVNNQSPTPAPTPTPDPIPVPTPAPIPIPDPDPIPVPTPAPIPIPVPAPTPAPVPIPVPIPTPSPSDLTDIKGHWAAAFIQELISREIVKGFSDRTFKPDATMTRAQFAAILVKAFNPTTKRTPIRFKDVAEHFWASKVIQQAYQGQFLSGFPDGKFYPNLNIQRVQVIVSLVNGLQLTDSSVKTLKAYEDQAKIPDYAKEKVVIATERRIIVNYPNLKQLNPIRDATRAEVAAIIYQALVDAGRVAAINSPYIVVA</sequence>
<dbReference type="EMBL" id="JAHHGZ010000001">
    <property type="protein sequence ID" value="MBW4665938.1"/>
    <property type="molecule type" value="Genomic_DNA"/>
</dbReference>
<protein>
    <submittedName>
        <fullName evidence="3">DUF1565 domain-containing protein</fullName>
    </submittedName>
</protein>
<dbReference type="InterPro" id="IPR011459">
    <property type="entry name" value="DUF1565"/>
</dbReference>
<evidence type="ECO:0000256" key="1">
    <source>
        <dbReference type="SAM" id="MobiDB-lite"/>
    </source>
</evidence>
<evidence type="ECO:0000259" key="2">
    <source>
        <dbReference type="PROSITE" id="PS51272"/>
    </source>
</evidence>
<dbReference type="InterPro" id="IPR051465">
    <property type="entry name" value="Cell_Envelope_Struct_Comp"/>
</dbReference>
<dbReference type="NCBIfam" id="TIGR03804">
    <property type="entry name" value="para_beta_helix"/>
    <property type="match status" value="2"/>
</dbReference>